<evidence type="ECO:0000313" key="4">
    <source>
        <dbReference type="Proteomes" id="UP000187209"/>
    </source>
</evidence>
<protein>
    <recommendedName>
        <fullName evidence="2">CCHC-type domain-containing protein</fullName>
    </recommendedName>
</protein>
<feature type="domain" description="CCHC-type" evidence="2">
    <location>
        <begin position="63"/>
        <end position="79"/>
    </location>
</feature>
<evidence type="ECO:0000256" key="1">
    <source>
        <dbReference type="PROSITE-ProRule" id="PRU00047"/>
    </source>
</evidence>
<gene>
    <name evidence="3" type="ORF">SteCoe_26227</name>
</gene>
<organism evidence="3 4">
    <name type="scientific">Stentor coeruleus</name>
    <dbReference type="NCBI Taxonomy" id="5963"/>
    <lineage>
        <taxon>Eukaryota</taxon>
        <taxon>Sar</taxon>
        <taxon>Alveolata</taxon>
        <taxon>Ciliophora</taxon>
        <taxon>Postciliodesmatophora</taxon>
        <taxon>Heterotrichea</taxon>
        <taxon>Heterotrichida</taxon>
        <taxon>Stentoridae</taxon>
        <taxon>Stentor</taxon>
    </lineage>
</organism>
<keyword evidence="4" id="KW-1185">Reference proteome</keyword>
<reference evidence="3 4" key="1">
    <citation type="submission" date="2016-11" db="EMBL/GenBank/DDBJ databases">
        <title>The macronuclear genome of Stentor coeruleus: a giant cell with tiny introns.</title>
        <authorList>
            <person name="Slabodnick M."/>
            <person name="Ruby J.G."/>
            <person name="Reiff S.B."/>
            <person name="Swart E.C."/>
            <person name="Gosai S."/>
            <person name="Prabakaran S."/>
            <person name="Witkowska E."/>
            <person name="Larue G.E."/>
            <person name="Fisher S."/>
            <person name="Freeman R.M."/>
            <person name="Gunawardena J."/>
            <person name="Chu W."/>
            <person name="Stover N.A."/>
            <person name="Gregory B.D."/>
            <person name="Nowacki M."/>
            <person name="Derisi J."/>
            <person name="Roy S.W."/>
            <person name="Marshall W.F."/>
            <person name="Sood P."/>
        </authorList>
    </citation>
    <scope>NUCLEOTIDE SEQUENCE [LARGE SCALE GENOMIC DNA]</scope>
    <source>
        <strain evidence="3">WM001</strain>
    </source>
</reference>
<keyword evidence="1" id="KW-0863">Zinc-finger</keyword>
<dbReference type="GO" id="GO:0003676">
    <property type="term" value="F:nucleic acid binding"/>
    <property type="evidence" value="ECO:0007669"/>
    <property type="project" value="InterPro"/>
</dbReference>
<evidence type="ECO:0000259" key="2">
    <source>
        <dbReference type="PROSITE" id="PS50158"/>
    </source>
</evidence>
<dbReference type="InterPro" id="IPR036875">
    <property type="entry name" value="Znf_CCHC_sf"/>
</dbReference>
<dbReference type="OrthoDB" id="3863715at2759"/>
<keyword evidence="1" id="KW-0862">Zinc</keyword>
<dbReference type="PROSITE" id="PS50158">
    <property type="entry name" value="ZF_CCHC"/>
    <property type="match status" value="3"/>
</dbReference>
<dbReference type="SMART" id="SM00343">
    <property type="entry name" value="ZnF_C2HC"/>
    <property type="match status" value="6"/>
</dbReference>
<sequence length="196" mass="22439">MSRSIQSLLSLDENEGLFFVETNPIEIPSSPEILEEPKKPADTLIQAFKTNGRYFERPNPLIKCYNCNQYGHMSGTCPNPSYKFRCTYCGQPGHTAFSCIQIICHKCMGAGHKINQCRSDPNHKCRECKRPNHIARNCLVREDIISKNEEVNITCYTCREIGHASCFQIKSYSRAEFCAKCGEQGHIIIDCRRERH</sequence>
<name>A0A1R2BDG9_9CILI</name>
<feature type="domain" description="CCHC-type" evidence="2">
    <location>
        <begin position="178"/>
        <end position="193"/>
    </location>
</feature>
<dbReference type="Proteomes" id="UP000187209">
    <property type="component" value="Unassembled WGS sequence"/>
</dbReference>
<dbReference type="PANTHER" id="PTHR46978">
    <property type="entry name" value="ZINC KNUCKLE (CCHC-TYPE) FAMILY PROTEIN"/>
    <property type="match status" value="1"/>
</dbReference>
<proteinExistence type="predicted"/>
<dbReference type="EMBL" id="MPUH01000729">
    <property type="protein sequence ID" value="OMJ74777.1"/>
    <property type="molecule type" value="Genomic_DNA"/>
</dbReference>
<dbReference type="InterPro" id="IPR001878">
    <property type="entry name" value="Znf_CCHC"/>
</dbReference>
<evidence type="ECO:0000313" key="3">
    <source>
        <dbReference type="EMBL" id="OMJ74777.1"/>
    </source>
</evidence>
<comment type="caution">
    <text evidence="3">The sequence shown here is derived from an EMBL/GenBank/DDBJ whole genome shotgun (WGS) entry which is preliminary data.</text>
</comment>
<keyword evidence="1" id="KW-0479">Metal-binding</keyword>
<dbReference type="Gene3D" id="4.10.60.10">
    <property type="entry name" value="Zinc finger, CCHC-type"/>
    <property type="match status" value="3"/>
</dbReference>
<dbReference type="SUPFAM" id="SSF57756">
    <property type="entry name" value="Retrovirus zinc finger-like domains"/>
    <property type="match status" value="3"/>
</dbReference>
<accession>A0A1R2BDG9</accession>
<dbReference type="PANTHER" id="PTHR46978:SF1">
    <property type="entry name" value="ZINC KNUCKLE (CCHC-TYPE) FAMILY PROTEIN"/>
    <property type="match status" value="1"/>
</dbReference>
<dbReference type="AlphaFoldDB" id="A0A1R2BDG9"/>
<feature type="domain" description="CCHC-type" evidence="2">
    <location>
        <begin position="85"/>
        <end position="99"/>
    </location>
</feature>
<dbReference type="Pfam" id="PF00098">
    <property type="entry name" value="zf-CCHC"/>
    <property type="match status" value="3"/>
</dbReference>
<dbReference type="GO" id="GO:0008270">
    <property type="term" value="F:zinc ion binding"/>
    <property type="evidence" value="ECO:0007669"/>
    <property type="project" value="UniProtKB-KW"/>
</dbReference>